<dbReference type="Pfam" id="PF06750">
    <property type="entry name" value="A24_N_bact"/>
    <property type="match status" value="1"/>
</dbReference>
<evidence type="ECO:0008006" key="12">
    <source>
        <dbReference type="Google" id="ProtNLM"/>
    </source>
</evidence>
<feature type="transmembrane region" description="Helical" evidence="7">
    <location>
        <begin position="188"/>
        <end position="215"/>
    </location>
</feature>
<protein>
    <recommendedName>
        <fullName evidence="12">Prepilin peptidase</fullName>
    </recommendedName>
</protein>
<feature type="transmembrane region" description="Helical" evidence="7">
    <location>
        <begin position="132"/>
        <end position="151"/>
    </location>
</feature>
<comment type="subcellular location">
    <subcellularLocation>
        <location evidence="1">Cell membrane</location>
        <topology evidence="1">Multi-pass membrane protein</topology>
    </subcellularLocation>
</comment>
<dbReference type="GO" id="GO:0006465">
    <property type="term" value="P:signal peptide processing"/>
    <property type="evidence" value="ECO:0007669"/>
    <property type="project" value="TreeGrafter"/>
</dbReference>
<feature type="transmembrane region" description="Helical" evidence="7">
    <location>
        <begin position="100"/>
        <end position="120"/>
    </location>
</feature>
<feature type="transmembrane region" description="Helical" evidence="7">
    <location>
        <begin position="235"/>
        <end position="259"/>
    </location>
</feature>
<dbReference type="PANTHER" id="PTHR30487:SF0">
    <property type="entry name" value="PREPILIN LEADER PEPTIDASE_N-METHYLTRANSFERASE-RELATED"/>
    <property type="match status" value="1"/>
</dbReference>
<reference evidence="10 11" key="1">
    <citation type="journal article" date="2016" name="Nat. Commun.">
        <title>Thousands of microbial genomes shed light on interconnected biogeochemical processes in an aquifer system.</title>
        <authorList>
            <person name="Anantharaman K."/>
            <person name="Brown C.T."/>
            <person name="Hug L.A."/>
            <person name="Sharon I."/>
            <person name="Castelle C.J."/>
            <person name="Probst A.J."/>
            <person name="Thomas B.C."/>
            <person name="Singh A."/>
            <person name="Wilkins M.J."/>
            <person name="Karaoz U."/>
            <person name="Brodie E.L."/>
            <person name="Williams K.H."/>
            <person name="Hubbard S.S."/>
            <person name="Banfield J.F."/>
        </authorList>
    </citation>
    <scope>NUCLEOTIDE SEQUENCE [LARGE SCALE GENOMIC DNA]</scope>
</reference>
<dbReference type="InterPro" id="IPR050882">
    <property type="entry name" value="Prepilin_peptidase/N-MTase"/>
</dbReference>
<keyword evidence="4 7" id="KW-0812">Transmembrane</keyword>
<evidence type="ECO:0000313" key="10">
    <source>
        <dbReference type="EMBL" id="OHA28719.1"/>
    </source>
</evidence>
<evidence type="ECO:0000259" key="9">
    <source>
        <dbReference type="Pfam" id="PF06750"/>
    </source>
</evidence>
<dbReference type="InterPro" id="IPR010627">
    <property type="entry name" value="Prepilin_pept_A24_N"/>
</dbReference>
<evidence type="ECO:0000256" key="5">
    <source>
        <dbReference type="ARBA" id="ARBA00022989"/>
    </source>
</evidence>
<evidence type="ECO:0000313" key="11">
    <source>
        <dbReference type="Proteomes" id="UP000178089"/>
    </source>
</evidence>
<sequence length="267" mass="29897">MAPFSLILSFVFGAIVGSFLNVVALRFNTGITLSGRSKCLSCGTSLTWKELVPIFSFAFQKGACKKCKSKISWQYPLVEFIAGVIFVLLFIVFPPVTYQAGLQTLLYIITTCLLLVISVYDIKHKIIPDQFVYAFAVIALLLLLVGGDSWWHVSGYWTLIAGPLLALPFAFLWLVSGGRWMGLGDAKLMLGIGWILGMSDGINAMILAFWMAAAVSVTWLFITYKKFKPRTEVPFGPYLILGMYLVLLFRVQVIDLYLLREILFPFM</sequence>
<evidence type="ECO:0000256" key="3">
    <source>
        <dbReference type="ARBA" id="ARBA00022475"/>
    </source>
</evidence>
<evidence type="ECO:0000256" key="4">
    <source>
        <dbReference type="ARBA" id="ARBA00022692"/>
    </source>
</evidence>
<keyword evidence="5 7" id="KW-1133">Transmembrane helix</keyword>
<dbReference type="Gene3D" id="1.20.120.1220">
    <property type="match status" value="1"/>
</dbReference>
<evidence type="ECO:0000256" key="2">
    <source>
        <dbReference type="ARBA" id="ARBA00005801"/>
    </source>
</evidence>
<dbReference type="PANTHER" id="PTHR30487">
    <property type="entry name" value="TYPE 4 PREPILIN-LIKE PROTEINS LEADER PEPTIDE-PROCESSING ENZYME"/>
    <property type="match status" value="1"/>
</dbReference>
<accession>A0A1G2MZW2</accession>
<name>A0A1G2MZW2_9BACT</name>
<dbReference type="AlphaFoldDB" id="A0A1G2MZW2"/>
<dbReference type="InterPro" id="IPR000045">
    <property type="entry name" value="Prepilin_IV_endopep_pep"/>
</dbReference>
<proteinExistence type="inferred from homology"/>
<feature type="domain" description="Prepilin peptidase A24 N-terminal" evidence="9">
    <location>
        <begin position="11"/>
        <end position="92"/>
    </location>
</feature>
<feature type="transmembrane region" description="Helical" evidence="7">
    <location>
        <begin position="157"/>
        <end position="176"/>
    </location>
</feature>
<comment type="similarity">
    <text evidence="2">Belongs to the peptidase A24 family.</text>
</comment>
<evidence type="ECO:0000256" key="1">
    <source>
        <dbReference type="ARBA" id="ARBA00004651"/>
    </source>
</evidence>
<organism evidence="10 11">
    <name type="scientific">Candidatus Taylorbacteria bacterium RIFCSPHIGHO2_12_FULL_45_16</name>
    <dbReference type="NCBI Taxonomy" id="1802315"/>
    <lineage>
        <taxon>Bacteria</taxon>
        <taxon>Candidatus Tayloriibacteriota</taxon>
    </lineage>
</organism>
<dbReference type="Proteomes" id="UP000178089">
    <property type="component" value="Unassembled WGS sequence"/>
</dbReference>
<dbReference type="Pfam" id="PF01478">
    <property type="entry name" value="Peptidase_A24"/>
    <property type="match status" value="1"/>
</dbReference>
<evidence type="ECO:0000256" key="7">
    <source>
        <dbReference type="SAM" id="Phobius"/>
    </source>
</evidence>
<comment type="caution">
    <text evidence="10">The sequence shown here is derived from an EMBL/GenBank/DDBJ whole genome shotgun (WGS) entry which is preliminary data.</text>
</comment>
<dbReference type="STRING" id="1802315.A3F51_03030"/>
<gene>
    <name evidence="10" type="ORF">A3F51_03030</name>
</gene>
<evidence type="ECO:0000259" key="8">
    <source>
        <dbReference type="Pfam" id="PF01478"/>
    </source>
</evidence>
<dbReference type="GO" id="GO:0004190">
    <property type="term" value="F:aspartic-type endopeptidase activity"/>
    <property type="evidence" value="ECO:0007669"/>
    <property type="project" value="InterPro"/>
</dbReference>
<feature type="transmembrane region" description="Helical" evidence="7">
    <location>
        <begin position="6"/>
        <end position="27"/>
    </location>
</feature>
<feature type="domain" description="Prepilin type IV endopeptidase peptidase" evidence="8">
    <location>
        <begin position="108"/>
        <end position="216"/>
    </location>
</feature>
<dbReference type="GO" id="GO:0005886">
    <property type="term" value="C:plasma membrane"/>
    <property type="evidence" value="ECO:0007669"/>
    <property type="project" value="UniProtKB-SubCell"/>
</dbReference>
<evidence type="ECO:0000256" key="6">
    <source>
        <dbReference type="ARBA" id="ARBA00023136"/>
    </source>
</evidence>
<dbReference type="EMBL" id="MHRT01000010">
    <property type="protein sequence ID" value="OHA28719.1"/>
    <property type="molecule type" value="Genomic_DNA"/>
</dbReference>
<feature type="transmembrane region" description="Helical" evidence="7">
    <location>
        <begin position="75"/>
        <end position="94"/>
    </location>
</feature>
<keyword evidence="3" id="KW-1003">Cell membrane</keyword>
<keyword evidence="6 7" id="KW-0472">Membrane</keyword>